<evidence type="ECO:0000313" key="3">
    <source>
        <dbReference type="Proteomes" id="UP000261360"/>
    </source>
</evidence>
<name>A0A3B4WDS5_SERLL</name>
<accession>A0A3B4WDS5</accession>
<proteinExistence type="predicted"/>
<dbReference type="Proteomes" id="UP000261360">
    <property type="component" value="Unplaced"/>
</dbReference>
<evidence type="ECO:0000256" key="1">
    <source>
        <dbReference type="SAM" id="Phobius"/>
    </source>
</evidence>
<reference evidence="2" key="1">
    <citation type="submission" date="2025-08" db="UniProtKB">
        <authorList>
            <consortium name="Ensembl"/>
        </authorList>
    </citation>
    <scope>IDENTIFICATION</scope>
</reference>
<evidence type="ECO:0000313" key="2">
    <source>
        <dbReference type="Ensembl" id="ENSSLDP00000001975.1"/>
    </source>
</evidence>
<organism evidence="2 3">
    <name type="scientific">Seriola lalandi dorsalis</name>
    <dbReference type="NCBI Taxonomy" id="1841481"/>
    <lineage>
        <taxon>Eukaryota</taxon>
        <taxon>Metazoa</taxon>
        <taxon>Chordata</taxon>
        <taxon>Craniata</taxon>
        <taxon>Vertebrata</taxon>
        <taxon>Euteleostomi</taxon>
        <taxon>Actinopterygii</taxon>
        <taxon>Neopterygii</taxon>
        <taxon>Teleostei</taxon>
        <taxon>Neoteleostei</taxon>
        <taxon>Acanthomorphata</taxon>
        <taxon>Carangaria</taxon>
        <taxon>Carangiformes</taxon>
        <taxon>Carangidae</taxon>
        <taxon>Seriola</taxon>
    </lineage>
</organism>
<dbReference type="AlphaFoldDB" id="A0A3B4WDS5"/>
<keyword evidence="3" id="KW-1185">Reference proteome</keyword>
<dbReference type="Ensembl" id="ENSSLDT00000002066.1">
    <property type="protein sequence ID" value="ENSSLDP00000001975.1"/>
    <property type="gene ID" value="ENSSLDG00000001628.1"/>
</dbReference>
<feature type="transmembrane region" description="Helical" evidence="1">
    <location>
        <begin position="63"/>
        <end position="89"/>
    </location>
</feature>
<reference evidence="2" key="2">
    <citation type="submission" date="2025-09" db="UniProtKB">
        <authorList>
            <consortium name="Ensembl"/>
        </authorList>
    </citation>
    <scope>IDENTIFICATION</scope>
</reference>
<keyword evidence="1" id="KW-0472">Membrane</keyword>
<protein>
    <submittedName>
        <fullName evidence="2">Uncharacterized protein</fullName>
    </submittedName>
</protein>
<keyword evidence="1" id="KW-0812">Transmembrane</keyword>
<keyword evidence="1" id="KW-1133">Transmembrane helix</keyword>
<sequence>MQETTGAGFFQRGSCRETLLRYRTEEELMVQTLELHRNLTSTFSFCSNVHWTLKVTEVSVFKYIFWAVYAFMTVLTGGLDRTVWVLGFYL</sequence>